<feature type="transmembrane region" description="Helical" evidence="1">
    <location>
        <begin position="27"/>
        <end position="51"/>
    </location>
</feature>
<keyword evidence="1" id="KW-1133">Transmembrane helix</keyword>
<keyword evidence="3" id="KW-1185">Reference proteome</keyword>
<protein>
    <submittedName>
        <fullName evidence="2">Uncharacterized protein</fullName>
    </submittedName>
</protein>
<sequence>MVEVEFCLIVFFRQNDGGFDMNKRMGIVAKMVVGITLVSGITYATSAFVLLEMKGTFDFFAVLGIRSSDACARRFFGPGCSASSRRSGCCVRCCR</sequence>
<reference evidence="2" key="1">
    <citation type="submission" date="2022-10" db="EMBL/GenBank/DDBJ databases">
        <title>Comparative genomic analysis of Cohnella hashimotonis sp. nov., isolated from the International Space Station.</title>
        <authorList>
            <person name="Simpson A."/>
            <person name="Venkateswaran K."/>
        </authorList>
    </citation>
    <scope>NUCLEOTIDE SEQUENCE</scope>
    <source>
        <strain evidence="2">DSM 28161</strain>
    </source>
</reference>
<keyword evidence="1" id="KW-0472">Membrane</keyword>
<name>A0A9X4KXS4_9BACL</name>
<dbReference type="AlphaFoldDB" id="A0A9X4KXS4"/>
<gene>
    <name evidence="2" type="ORF">OMP40_31075</name>
</gene>
<evidence type="ECO:0000313" key="3">
    <source>
        <dbReference type="Proteomes" id="UP001153404"/>
    </source>
</evidence>
<proteinExistence type="predicted"/>
<evidence type="ECO:0000256" key="1">
    <source>
        <dbReference type="SAM" id="Phobius"/>
    </source>
</evidence>
<dbReference type="EMBL" id="JAPDIA010000008">
    <property type="protein sequence ID" value="MDG0813244.1"/>
    <property type="molecule type" value="Genomic_DNA"/>
</dbReference>
<organism evidence="2 3">
    <name type="scientific">Cohnella rhizosphaerae</name>
    <dbReference type="NCBI Taxonomy" id="1457232"/>
    <lineage>
        <taxon>Bacteria</taxon>
        <taxon>Bacillati</taxon>
        <taxon>Bacillota</taxon>
        <taxon>Bacilli</taxon>
        <taxon>Bacillales</taxon>
        <taxon>Paenibacillaceae</taxon>
        <taxon>Cohnella</taxon>
    </lineage>
</organism>
<dbReference type="RefSeq" id="WP_277537051.1">
    <property type="nucleotide sequence ID" value="NZ_JAPDIA010000008.1"/>
</dbReference>
<keyword evidence="1" id="KW-0812">Transmembrane</keyword>
<dbReference type="Proteomes" id="UP001153404">
    <property type="component" value="Unassembled WGS sequence"/>
</dbReference>
<comment type="caution">
    <text evidence="2">The sequence shown here is derived from an EMBL/GenBank/DDBJ whole genome shotgun (WGS) entry which is preliminary data.</text>
</comment>
<accession>A0A9X4KXS4</accession>
<evidence type="ECO:0000313" key="2">
    <source>
        <dbReference type="EMBL" id="MDG0813244.1"/>
    </source>
</evidence>